<sequence>MLPLPKMNPKGEAVVNIDYGKFFLFGILTVLVIIGLAIYSYLLSYEILKPYLVEEIHQPFIIND</sequence>
<gene>
    <name evidence="2" type="ORF">CD29_05400</name>
</gene>
<evidence type="ECO:0000256" key="1">
    <source>
        <dbReference type="SAM" id="Phobius"/>
    </source>
</evidence>
<dbReference type="AlphaFoldDB" id="A0A0A3I469"/>
<evidence type="ECO:0000313" key="3">
    <source>
        <dbReference type="Proteomes" id="UP000030416"/>
    </source>
</evidence>
<keyword evidence="1" id="KW-0812">Transmembrane</keyword>
<evidence type="ECO:0000313" key="2">
    <source>
        <dbReference type="EMBL" id="KGR79534.1"/>
    </source>
</evidence>
<reference evidence="2 3" key="1">
    <citation type="submission" date="2014-02" db="EMBL/GenBank/DDBJ databases">
        <title>Draft genome sequence of Lysinibacillus manganicus DSM 26584T.</title>
        <authorList>
            <person name="Zhang F."/>
            <person name="Wang G."/>
            <person name="Zhang L."/>
        </authorList>
    </citation>
    <scope>NUCLEOTIDE SEQUENCE [LARGE SCALE GENOMIC DNA]</scope>
    <source>
        <strain evidence="2 3">DSM 26584</strain>
    </source>
</reference>
<proteinExistence type="predicted"/>
<comment type="caution">
    <text evidence="2">The sequence shown here is derived from an EMBL/GenBank/DDBJ whole genome shotgun (WGS) entry which is preliminary data.</text>
</comment>
<feature type="transmembrane region" description="Helical" evidence="1">
    <location>
        <begin position="20"/>
        <end position="42"/>
    </location>
</feature>
<organism evidence="2 3">
    <name type="scientific">Ureibacillus manganicus DSM 26584</name>
    <dbReference type="NCBI Taxonomy" id="1384049"/>
    <lineage>
        <taxon>Bacteria</taxon>
        <taxon>Bacillati</taxon>
        <taxon>Bacillota</taxon>
        <taxon>Bacilli</taxon>
        <taxon>Bacillales</taxon>
        <taxon>Caryophanaceae</taxon>
        <taxon>Ureibacillus</taxon>
    </lineage>
</organism>
<name>A0A0A3I469_9BACL</name>
<accession>A0A0A3I469</accession>
<keyword evidence="3" id="KW-1185">Reference proteome</keyword>
<dbReference type="Proteomes" id="UP000030416">
    <property type="component" value="Unassembled WGS sequence"/>
</dbReference>
<protein>
    <submittedName>
        <fullName evidence="2">Uncharacterized protein</fullName>
    </submittedName>
</protein>
<keyword evidence="1" id="KW-0472">Membrane</keyword>
<keyword evidence="1" id="KW-1133">Transmembrane helix</keyword>
<dbReference type="EMBL" id="JPVN01000005">
    <property type="protein sequence ID" value="KGR79534.1"/>
    <property type="molecule type" value="Genomic_DNA"/>
</dbReference>